<dbReference type="Gene3D" id="2.160.20.10">
    <property type="entry name" value="Single-stranded right-handed beta-helix, Pectin lyase-like"/>
    <property type="match status" value="2"/>
</dbReference>
<evidence type="ECO:0000313" key="4">
    <source>
        <dbReference type="Proteomes" id="UP000184533"/>
    </source>
</evidence>
<evidence type="ECO:0000259" key="2">
    <source>
        <dbReference type="SMART" id="SM00912"/>
    </source>
</evidence>
<dbReference type="SMART" id="SM00912">
    <property type="entry name" value="Haemagg_act"/>
    <property type="match status" value="1"/>
</dbReference>
<dbReference type="OrthoDB" id="1776524at2"/>
<dbReference type="Pfam" id="PF05860">
    <property type="entry name" value="TPS"/>
    <property type="match status" value="1"/>
</dbReference>
<dbReference type="InterPro" id="IPR008638">
    <property type="entry name" value="FhaB/CdiA-like_TPS"/>
</dbReference>
<organism evidence="3 4">
    <name type="scientific">Devosia limi DSM 17137</name>
    <dbReference type="NCBI Taxonomy" id="1121477"/>
    <lineage>
        <taxon>Bacteria</taxon>
        <taxon>Pseudomonadati</taxon>
        <taxon>Pseudomonadota</taxon>
        <taxon>Alphaproteobacteria</taxon>
        <taxon>Hyphomicrobiales</taxon>
        <taxon>Devosiaceae</taxon>
        <taxon>Devosia</taxon>
    </lineage>
</organism>
<proteinExistence type="predicted"/>
<dbReference type="Proteomes" id="UP000184533">
    <property type="component" value="Unassembled WGS sequence"/>
</dbReference>
<dbReference type="Pfam" id="PF18676">
    <property type="entry name" value="MBG_2"/>
    <property type="match status" value="5"/>
</dbReference>
<gene>
    <name evidence="3" type="ORF">SAMN02745223_02767</name>
</gene>
<dbReference type="EMBL" id="FQVC01000008">
    <property type="protein sequence ID" value="SHF48681.1"/>
    <property type="molecule type" value="Genomic_DNA"/>
</dbReference>
<dbReference type="InterPro" id="IPR011050">
    <property type="entry name" value="Pectin_lyase_fold/virulence"/>
</dbReference>
<evidence type="ECO:0000313" key="3">
    <source>
        <dbReference type="EMBL" id="SHF48681.1"/>
    </source>
</evidence>
<evidence type="ECO:0000256" key="1">
    <source>
        <dbReference type="SAM" id="MobiDB-lite"/>
    </source>
</evidence>
<feature type="region of interest" description="Disordered" evidence="1">
    <location>
        <begin position="279"/>
        <end position="298"/>
    </location>
</feature>
<feature type="domain" description="Filamentous haemagglutinin FhaB/tRNA nuclease CdiA-like TPS" evidence="2">
    <location>
        <begin position="26"/>
        <end position="137"/>
    </location>
</feature>
<dbReference type="InterPro" id="IPR041286">
    <property type="entry name" value="MBG_2"/>
</dbReference>
<sequence length="1461" mass="142671">MSRKMLRICTALLMAGVALPPIALGQVVLPSNGQFVIGTGTINTLPSGLVIDQAGPVGIVQWSGFSVGSGASVHFNNGAGATLNRVTGNIGSRIDGALTATGSLYLVNGAGVVVGRNGVISTGGSFFASTHDVSDGDFLNGGAMAFAGGSQASVVNLGTIEAKAGDVALIARAVNNEGSISAANGSVGLLAGYEILARDAAEENGLFSVVVGGADTGVTNSGDIAAANAELRANGGNVYALAGNTGGVVKASGATSRAGRIFLTAGALGNVKVTGQLSAKRSASAPVPQPRPASRGGDIRIAGGDVVVNGELDGAGTTGAGGTIVVTGHTLSLGADAVLNASGATGGTILIGGDYQGGVNAASNYLGEAVATADGVTVAGGARILADGSAGAGGNIVVWSDRRTSFQGAISARGAGGFKGGDAEVSGKAWLDYRGTADLRSDSGRFGTLLLDPYNITISSGASSGMSGFDANGNDSVLNVTTLTNALALASVTVTTGSTGAQAGNITVAAPITWSTNSILTLNAAGSVVINSNITATGTFAGLALQHSGGHRLNNGARITLSGASSSLAINGEAYTLIRDIAQLQNLTMTGYFALADDIDASGTASWNAGAGFEPIGIIGSNFTGILDGLNHSITGLTINRGGQSEVGLFALLQGEISNLALVGGSIAGGSNVGALVGLHWGTITNVHSSAAVSGVTYAGGLVGITSGATITRSSSTGDVTGGAFYIGGLVGRHSGLISESYATGAVTGTTGIGGLVGSNRGVIEQSFATGAVNATGDGIGGFVGDSNLGVISDSYATGSVTGGAAALNVGGFIGTLAGGSLQRTYSTGAVTGTTNVGGYAGNIDGGTIVNSYWNTQTSGLANSNGTGASATAQGLATAQTLNQASFVGWSIDGIGGTGATWRIYEGQTGPLLRALLTPLTVTGGNVNKTYDGTTTLAGVGTLTYSLPGYDNAEVLGTAGYTLTSANAGTYTGADLTLGGLYSSQQGYDIISVGGTATINQRAITVTADAGTMTYGNAVPTLTYTVGGGGLVNGDALTGALASAASSTSGVGTYGIMQGTLGNANYAITYAGSNMAISARAITVTADAKIMTYGNTTPTLTHTVTSGSLVNGDSLSGLASTVSSTSAVGTYGITQGTLGNANYAITYIGANVTVAARALTVTADAKTMTYGDTAPTLTYTLGGGGLVNGDALTGALASTASSTSGVGGYGITQGTLAASSNYAVTYIGANVSIAARALTVTANDDSRIYDGTAYSGGNGATYTGFVNGESAAVLGGALIYGGTSQGAINAGSYGVALSGLTSGNYDITYVDGTLTVAQRALTVTADNLTKTPDEANPPLTYTIGGLGLVGGDSLSGLLSTTAMAGSPVGSYSISQGTLSASSNYLLSFVNGTLTVAAKQSGPLQSIIESNPPFGLAFPNTGFASSAHLQACDQDGVMDSSCAYVPHPANLPAGPYLTTGAL</sequence>
<dbReference type="NCBIfam" id="TIGR01901">
    <property type="entry name" value="adhes_NPXG"/>
    <property type="match status" value="1"/>
</dbReference>
<dbReference type="InterPro" id="IPR037160">
    <property type="entry name" value="DNA_Pol_thumb_sf"/>
</dbReference>
<protein>
    <submittedName>
        <fullName evidence="3">Filamentous hemagglutinin family N-terminal domain-containing protein</fullName>
    </submittedName>
</protein>
<dbReference type="RefSeq" id="WP_082093897.1">
    <property type="nucleotide sequence ID" value="NZ_FQVC01000008.1"/>
</dbReference>
<dbReference type="SUPFAM" id="SSF51126">
    <property type="entry name" value="Pectin lyase-like"/>
    <property type="match status" value="1"/>
</dbReference>
<dbReference type="Gene3D" id="2.160.20.110">
    <property type="match status" value="2"/>
</dbReference>
<reference evidence="3 4" key="1">
    <citation type="submission" date="2016-11" db="EMBL/GenBank/DDBJ databases">
        <authorList>
            <person name="Jaros S."/>
            <person name="Januszkiewicz K."/>
            <person name="Wedrychowicz H."/>
        </authorList>
    </citation>
    <scope>NUCLEOTIDE SEQUENCE [LARGE SCALE GENOMIC DNA]</scope>
    <source>
        <strain evidence="3 4">DSM 17137</strain>
    </source>
</reference>
<dbReference type="InterPro" id="IPR012334">
    <property type="entry name" value="Pectin_lyas_fold"/>
</dbReference>
<accession>A0A1M5C1W2</accession>
<name>A0A1M5C1W2_9HYPH</name>
<dbReference type="Gene3D" id="3.30.210.10">
    <property type="entry name" value="DNA polymerase, thumb domain"/>
    <property type="match status" value="1"/>
</dbReference>